<dbReference type="InterPro" id="IPR045175">
    <property type="entry name" value="M28_fam"/>
</dbReference>
<keyword evidence="4" id="KW-1185">Reference proteome</keyword>
<protein>
    <recommendedName>
        <fullName evidence="2">Peptidase M28 domain-containing protein</fullName>
    </recommendedName>
</protein>
<dbReference type="InterPro" id="IPR007484">
    <property type="entry name" value="Peptidase_M28"/>
</dbReference>
<dbReference type="Gene3D" id="3.40.630.10">
    <property type="entry name" value="Zn peptidases"/>
    <property type="match status" value="1"/>
</dbReference>
<reference evidence="3 4" key="1">
    <citation type="journal article" date="2019" name="Int. J. Syst. Evol. Microbiol.">
        <title>The Global Catalogue of Microorganisms (GCM) 10K type strain sequencing project: providing services to taxonomists for standard genome sequencing and annotation.</title>
        <authorList>
            <consortium name="The Broad Institute Genomics Platform"/>
            <consortium name="The Broad Institute Genome Sequencing Center for Infectious Disease"/>
            <person name="Wu L."/>
            <person name="Ma J."/>
        </authorList>
    </citation>
    <scope>NUCLEOTIDE SEQUENCE [LARGE SCALE GENOMIC DNA]</scope>
    <source>
        <strain evidence="3 4">JCM 13476</strain>
    </source>
</reference>
<sequence length="310" mass="33080">MSMKSLFALAPLALALMAQPSAAEDAASPEASRIHATAERLVQDNNPARLEVLKAHLDTLGLPYQLQAFEGGNRQTGAMAGTNLVITLGSGERDIILMAHYDAAVLRDGAFSHGVVDNAGGTLAVIEAAKKLQGHGHHLKHRIVVVLTDQEELGLIGARNWLEQADKARIAGVVNVDVAAYGRTVMFGLNNGEASRGMVRTLRTYCADTATDCEAFPVYPPSEDRVFSAAGIPVLSLGIQNAIGARQMWLAFNGGQDNGLREGFVPDVFQNIHTHEDKMDKLVSGDVAQFADFLTGLVQTIDVESTGKNP</sequence>
<organism evidence="3 4">
    <name type="scientific">Brevundimonas terrae</name>
    <dbReference type="NCBI Taxonomy" id="363631"/>
    <lineage>
        <taxon>Bacteria</taxon>
        <taxon>Pseudomonadati</taxon>
        <taxon>Pseudomonadota</taxon>
        <taxon>Alphaproteobacteria</taxon>
        <taxon>Caulobacterales</taxon>
        <taxon>Caulobacteraceae</taxon>
        <taxon>Brevundimonas</taxon>
    </lineage>
</organism>
<dbReference type="SUPFAM" id="SSF53187">
    <property type="entry name" value="Zn-dependent exopeptidases"/>
    <property type="match status" value="1"/>
</dbReference>
<dbReference type="EMBL" id="BAAAEJ010000003">
    <property type="protein sequence ID" value="GAA0379488.1"/>
    <property type="molecule type" value="Genomic_DNA"/>
</dbReference>
<dbReference type="PANTHER" id="PTHR12147:SF26">
    <property type="entry name" value="PEPTIDASE M28 DOMAIN-CONTAINING PROTEIN"/>
    <property type="match status" value="1"/>
</dbReference>
<keyword evidence="1" id="KW-0732">Signal</keyword>
<dbReference type="PANTHER" id="PTHR12147">
    <property type="entry name" value="METALLOPEPTIDASE M28 FAMILY MEMBER"/>
    <property type="match status" value="1"/>
</dbReference>
<feature type="domain" description="Peptidase M28" evidence="2">
    <location>
        <begin position="83"/>
        <end position="293"/>
    </location>
</feature>
<evidence type="ECO:0000256" key="1">
    <source>
        <dbReference type="SAM" id="SignalP"/>
    </source>
</evidence>
<evidence type="ECO:0000259" key="2">
    <source>
        <dbReference type="Pfam" id="PF04389"/>
    </source>
</evidence>
<evidence type="ECO:0000313" key="4">
    <source>
        <dbReference type="Proteomes" id="UP001500791"/>
    </source>
</evidence>
<evidence type="ECO:0000313" key="3">
    <source>
        <dbReference type="EMBL" id="GAA0379488.1"/>
    </source>
</evidence>
<proteinExistence type="predicted"/>
<name>A0ABN0Y0Y4_9CAUL</name>
<feature type="chain" id="PRO_5045586862" description="Peptidase M28 domain-containing protein" evidence="1">
    <location>
        <begin position="24"/>
        <end position="310"/>
    </location>
</feature>
<accession>A0ABN0Y0Y4</accession>
<dbReference type="RefSeq" id="WP_167176100.1">
    <property type="nucleotide sequence ID" value="NZ_BAAAEJ010000003.1"/>
</dbReference>
<feature type="signal peptide" evidence="1">
    <location>
        <begin position="1"/>
        <end position="23"/>
    </location>
</feature>
<dbReference type="Proteomes" id="UP001500791">
    <property type="component" value="Unassembled WGS sequence"/>
</dbReference>
<dbReference type="Pfam" id="PF04389">
    <property type="entry name" value="Peptidase_M28"/>
    <property type="match status" value="1"/>
</dbReference>
<gene>
    <name evidence="3" type="ORF">GCM10009093_03110</name>
</gene>
<comment type="caution">
    <text evidence="3">The sequence shown here is derived from an EMBL/GenBank/DDBJ whole genome shotgun (WGS) entry which is preliminary data.</text>
</comment>